<dbReference type="AlphaFoldDB" id="A0A225V4F9"/>
<reference evidence="2" key="1">
    <citation type="submission" date="2017-03" db="EMBL/GenBank/DDBJ databases">
        <title>Phytopthora megakarya and P. palmivora, two closely related causual agents of cacao black pod achieved similar genome size and gene model numbers by different mechanisms.</title>
        <authorList>
            <person name="Ali S."/>
            <person name="Shao J."/>
            <person name="Larry D.J."/>
            <person name="Kronmiller B."/>
            <person name="Shen D."/>
            <person name="Strem M.D."/>
            <person name="Melnick R.L."/>
            <person name="Guiltinan M.J."/>
            <person name="Tyler B.M."/>
            <person name="Meinhardt L.W."/>
            <person name="Bailey B.A."/>
        </authorList>
    </citation>
    <scope>NUCLEOTIDE SEQUENCE [LARGE SCALE GENOMIC DNA]</scope>
    <source>
        <strain evidence="2">zdho120</strain>
    </source>
</reference>
<dbReference type="EMBL" id="NBNE01007805">
    <property type="protein sequence ID" value="OWZ00213.1"/>
    <property type="molecule type" value="Genomic_DNA"/>
</dbReference>
<evidence type="ECO:0000313" key="1">
    <source>
        <dbReference type="EMBL" id="OWZ00213.1"/>
    </source>
</evidence>
<dbReference type="Proteomes" id="UP000198211">
    <property type="component" value="Unassembled WGS sequence"/>
</dbReference>
<keyword evidence="2" id="KW-1185">Reference proteome</keyword>
<gene>
    <name evidence="1" type="ORF">PHMEG_00028649</name>
</gene>
<protein>
    <submittedName>
        <fullName evidence="1">Uncharacterized protein</fullName>
    </submittedName>
</protein>
<organism evidence="1 2">
    <name type="scientific">Phytophthora megakarya</name>
    <dbReference type="NCBI Taxonomy" id="4795"/>
    <lineage>
        <taxon>Eukaryota</taxon>
        <taxon>Sar</taxon>
        <taxon>Stramenopiles</taxon>
        <taxon>Oomycota</taxon>
        <taxon>Peronosporomycetes</taxon>
        <taxon>Peronosporales</taxon>
        <taxon>Peronosporaceae</taxon>
        <taxon>Phytophthora</taxon>
    </lineage>
</organism>
<sequence length="168" mass="19106">MESSSALDKDTLIIERLGDDPEISDRFLSIRQGTKSLQSKTDDTLEMKAAAVATSRKKNDLTSKYVFVPRPDQEYVYDEVKSTKHKAWFGPKRFKAVPGVFIRAYDIRFGSVADAHTIDKIDWDSLSRIICHNNWNLEKTTRGLRGEGISDCRPNKTLDSGRLRMGLH</sequence>
<accession>A0A225V4F9</accession>
<evidence type="ECO:0000313" key="2">
    <source>
        <dbReference type="Proteomes" id="UP000198211"/>
    </source>
</evidence>
<name>A0A225V4F9_9STRA</name>
<comment type="caution">
    <text evidence="1">The sequence shown here is derived from an EMBL/GenBank/DDBJ whole genome shotgun (WGS) entry which is preliminary data.</text>
</comment>
<proteinExistence type="predicted"/>